<dbReference type="CDD" id="cd08490">
    <property type="entry name" value="PBP2_NikA_DppA_OppA_like_3"/>
    <property type="match status" value="1"/>
</dbReference>
<dbReference type="PANTHER" id="PTHR30290">
    <property type="entry name" value="PERIPLASMIC BINDING COMPONENT OF ABC TRANSPORTER"/>
    <property type="match status" value="1"/>
</dbReference>
<evidence type="ECO:0000313" key="4">
    <source>
        <dbReference type="Proteomes" id="UP000095706"/>
    </source>
</evidence>
<dbReference type="InterPro" id="IPR030678">
    <property type="entry name" value="Peptide/Ni-bd"/>
</dbReference>
<proteinExistence type="predicted"/>
<feature type="domain" description="Solute-binding protein family 5" evidence="2">
    <location>
        <begin position="84"/>
        <end position="434"/>
    </location>
</feature>
<dbReference type="GO" id="GO:0042597">
    <property type="term" value="C:periplasmic space"/>
    <property type="evidence" value="ECO:0007669"/>
    <property type="project" value="UniProtKB-ARBA"/>
</dbReference>
<sequence length="520" mass="57903">MQRKNGRRKKIAYVLCGILAVVLFSGCQSTAADGTDEKVFIYGDTTFNAENDESDVNPHNGYSGWACIRYGIGETLFHYSDSMEIEPWLAESYEIVDDTTWRITLHEGISFTSGRTLDAEAVKECLEDLIAVHDRARGDLKIESIKADGLIVTIHTEQPVPALLNYLSDPYGCIIDMQAGVTDDGNVAGTGPYRAVQVETDQGLTLVKNDNYWNGTPKLDRIEVKTIRDGDTMTMALQSGELDAAYGLPYSNLILFRDEPYTISSADTSRTFFGQFNGSSEVLQDDRVREAVIGAIDREGFVNTLMEGNGSVAEGPFPSYFAFGDSKVQEESYDLEYSRELLAEAGWTDEDGDGYVEKDGKRLTICWLTYPSRQELPLLAESAQASLKKIGIEVQIQCTANHLELLKKGNWDVYVSAFVSAPTGDPEYFFTTHCLQDSSKNRGGYYSETLEMLEQQLSGEFDTEKRTELAIEMTQTLLDDHMFFFASHLKMSMVSGEGVTGLTAHPCDYYEITVNLDKNK</sequence>
<dbReference type="RefSeq" id="WP_055228099.1">
    <property type="nucleotide sequence ID" value="NZ_CABJFB010000013.1"/>
</dbReference>
<dbReference type="Proteomes" id="UP000095706">
    <property type="component" value="Unassembled WGS sequence"/>
</dbReference>
<gene>
    <name evidence="3" type="primary">appA_2</name>
    <name evidence="3" type="ORF">ERS852406_02294</name>
</gene>
<dbReference type="GO" id="GO:1904680">
    <property type="term" value="F:peptide transmembrane transporter activity"/>
    <property type="evidence" value="ECO:0007669"/>
    <property type="project" value="TreeGrafter"/>
</dbReference>
<name>A0A174G7G2_9FIRM</name>
<dbReference type="GO" id="GO:0015833">
    <property type="term" value="P:peptide transport"/>
    <property type="evidence" value="ECO:0007669"/>
    <property type="project" value="TreeGrafter"/>
</dbReference>
<reference evidence="3 4" key="1">
    <citation type="submission" date="2015-09" db="EMBL/GenBank/DDBJ databases">
        <authorList>
            <consortium name="Pathogen Informatics"/>
        </authorList>
    </citation>
    <scope>NUCLEOTIDE SEQUENCE [LARGE SCALE GENOMIC DNA]</scope>
    <source>
        <strain evidence="3 4">2789STDY5608849</strain>
    </source>
</reference>
<dbReference type="EMBL" id="CYYV01000010">
    <property type="protein sequence ID" value="CUO56830.1"/>
    <property type="molecule type" value="Genomic_DNA"/>
</dbReference>
<dbReference type="Pfam" id="PF00496">
    <property type="entry name" value="SBP_bac_5"/>
    <property type="match status" value="1"/>
</dbReference>
<dbReference type="PIRSF" id="PIRSF002741">
    <property type="entry name" value="MppA"/>
    <property type="match status" value="1"/>
</dbReference>
<feature type="signal peptide" evidence="1">
    <location>
        <begin position="1"/>
        <end position="31"/>
    </location>
</feature>
<dbReference type="Gene3D" id="3.10.105.10">
    <property type="entry name" value="Dipeptide-binding Protein, Domain 3"/>
    <property type="match status" value="1"/>
</dbReference>
<dbReference type="PROSITE" id="PS51257">
    <property type="entry name" value="PROKAR_LIPOPROTEIN"/>
    <property type="match status" value="1"/>
</dbReference>
<keyword evidence="1" id="KW-0732">Signal</keyword>
<dbReference type="GO" id="GO:0043190">
    <property type="term" value="C:ATP-binding cassette (ABC) transporter complex"/>
    <property type="evidence" value="ECO:0007669"/>
    <property type="project" value="InterPro"/>
</dbReference>
<dbReference type="InterPro" id="IPR000914">
    <property type="entry name" value="SBP_5_dom"/>
</dbReference>
<evidence type="ECO:0000256" key="1">
    <source>
        <dbReference type="SAM" id="SignalP"/>
    </source>
</evidence>
<evidence type="ECO:0000313" key="3">
    <source>
        <dbReference type="EMBL" id="CUO56830.1"/>
    </source>
</evidence>
<dbReference type="SUPFAM" id="SSF53850">
    <property type="entry name" value="Periplasmic binding protein-like II"/>
    <property type="match status" value="1"/>
</dbReference>
<accession>A0A174G7G2</accession>
<dbReference type="AlphaFoldDB" id="A0A174G7G2"/>
<evidence type="ECO:0000259" key="2">
    <source>
        <dbReference type="Pfam" id="PF00496"/>
    </source>
</evidence>
<protein>
    <submittedName>
        <fullName evidence="3">Oligopeptide-binding protein AppA</fullName>
    </submittedName>
</protein>
<organism evidence="3 4">
    <name type="scientific">Fusicatenibacter saccharivorans</name>
    <dbReference type="NCBI Taxonomy" id="1150298"/>
    <lineage>
        <taxon>Bacteria</taxon>
        <taxon>Bacillati</taxon>
        <taxon>Bacillota</taxon>
        <taxon>Clostridia</taxon>
        <taxon>Lachnospirales</taxon>
        <taxon>Lachnospiraceae</taxon>
        <taxon>Fusicatenibacter</taxon>
    </lineage>
</organism>
<feature type="chain" id="PRO_5008022310" evidence="1">
    <location>
        <begin position="32"/>
        <end position="520"/>
    </location>
</feature>
<dbReference type="Gene3D" id="3.40.190.10">
    <property type="entry name" value="Periplasmic binding protein-like II"/>
    <property type="match status" value="1"/>
</dbReference>
<dbReference type="PANTHER" id="PTHR30290:SF81">
    <property type="entry name" value="OLIGOPEPTIDE-BINDING PROTEIN OPPA"/>
    <property type="match status" value="1"/>
</dbReference>
<dbReference type="InterPro" id="IPR039424">
    <property type="entry name" value="SBP_5"/>
</dbReference>